<dbReference type="Proteomes" id="UP000317369">
    <property type="component" value="Chromosome"/>
</dbReference>
<accession>A0A517YSD3</accession>
<evidence type="ECO:0000259" key="9">
    <source>
        <dbReference type="PROSITE" id="PS50902"/>
    </source>
</evidence>
<protein>
    <recommendedName>
        <fullName evidence="8">Flavodoxin</fullName>
    </recommendedName>
</protein>
<evidence type="ECO:0000256" key="3">
    <source>
        <dbReference type="ARBA" id="ARBA00022448"/>
    </source>
</evidence>
<dbReference type="RefSeq" id="WP_145075736.1">
    <property type="nucleotide sequence ID" value="NZ_CP036425.1"/>
</dbReference>
<dbReference type="AlphaFoldDB" id="A0A517YSD3"/>
<dbReference type="Pfam" id="PF00258">
    <property type="entry name" value="Flavodoxin_1"/>
    <property type="match status" value="1"/>
</dbReference>
<dbReference type="NCBIfam" id="TIGR01752">
    <property type="entry name" value="flav_long"/>
    <property type="match status" value="1"/>
</dbReference>
<gene>
    <name evidence="10" type="primary">isiB</name>
    <name evidence="10" type="ORF">KS4_11630</name>
</gene>
<sequence length="192" mass="21246">MKITIIYGSSTGNTQNAAEIIADELTNLNADYQVEVLDVCDATPEQFNQPNLLIAGISTWDIGELQCDWFDAYEQLDDTDLSGSTFALFGLGDAGAYSDTYQDAMGILHDKLLERGAKAIGYWPTENYIYDDSRAVIDGNKFCGLALDEEGESDKTEERIIEWVKQVSKELELVKQHADASSLTTSLRNKLA</sequence>
<dbReference type="EMBL" id="CP036425">
    <property type="protein sequence ID" value="QDU33121.1"/>
    <property type="molecule type" value="Genomic_DNA"/>
</dbReference>
<dbReference type="GO" id="GO:0009055">
    <property type="term" value="F:electron transfer activity"/>
    <property type="evidence" value="ECO:0007669"/>
    <property type="project" value="UniProtKB-UniRule"/>
</dbReference>
<dbReference type="GO" id="GO:0010181">
    <property type="term" value="F:FMN binding"/>
    <property type="evidence" value="ECO:0007669"/>
    <property type="project" value="UniProtKB-UniRule"/>
</dbReference>
<evidence type="ECO:0000256" key="5">
    <source>
        <dbReference type="ARBA" id="ARBA00022643"/>
    </source>
</evidence>
<evidence type="ECO:0000256" key="2">
    <source>
        <dbReference type="ARBA" id="ARBA00005267"/>
    </source>
</evidence>
<keyword evidence="5 8" id="KW-0288">FMN</keyword>
<evidence type="ECO:0000313" key="11">
    <source>
        <dbReference type="Proteomes" id="UP000317369"/>
    </source>
</evidence>
<dbReference type="PANTHER" id="PTHR42809">
    <property type="entry name" value="FLAVODOXIN 2"/>
    <property type="match status" value="1"/>
</dbReference>
<dbReference type="InterPro" id="IPR010086">
    <property type="entry name" value="Flavodoxin_lc"/>
</dbReference>
<proteinExistence type="inferred from homology"/>
<organism evidence="10 11">
    <name type="scientific">Poriferisphaera corsica</name>
    <dbReference type="NCBI Taxonomy" id="2528020"/>
    <lineage>
        <taxon>Bacteria</taxon>
        <taxon>Pseudomonadati</taxon>
        <taxon>Planctomycetota</taxon>
        <taxon>Phycisphaerae</taxon>
        <taxon>Phycisphaerales</taxon>
        <taxon>Phycisphaeraceae</taxon>
        <taxon>Poriferisphaera</taxon>
    </lineage>
</organism>
<dbReference type="PIRSF" id="PIRSF038996">
    <property type="entry name" value="FldA"/>
    <property type="match status" value="1"/>
</dbReference>
<dbReference type="OrthoDB" id="9790745at2"/>
<evidence type="ECO:0000256" key="6">
    <source>
        <dbReference type="ARBA" id="ARBA00022982"/>
    </source>
</evidence>
<dbReference type="PRINTS" id="PR00369">
    <property type="entry name" value="FLAVODOXIN"/>
</dbReference>
<keyword evidence="6 8" id="KW-0249">Electron transport</keyword>
<keyword evidence="7" id="KW-0535">Nitrogen fixation</keyword>
<keyword evidence="3 8" id="KW-0813">Transport</keyword>
<dbReference type="InterPro" id="IPR029039">
    <property type="entry name" value="Flavoprotein-like_sf"/>
</dbReference>
<evidence type="ECO:0000256" key="4">
    <source>
        <dbReference type="ARBA" id="ARBA00022630"/>
    </source>
</evidence>
<comment type="cofactor">
    <cofactor evidence="1 8">
        <name>FMN</name>
        <dbReference type="ChEBI" id="CHEBI:58210"/>
    </cofactor>
</comment>
<comment type="function">
    <text evidence="8">Low-potential electron donor to a number of redox enzymes.</text>
</comment>
<dbReference type="InterPro" id="IPR050619">
    <property type="entry name" value="Flavodoxin"/>
</dbReference>
<dbReference type="InterPro" id="IPR001226">
    <property type="entry name" value="Flavodoxin_CS"/>
</dbReference>
<dbReference type="PANTHER" id="PTHR42809:SF1">
    <property type="entry name" value="FLAVODOXIN 1"/>
    <property type="match status" value="1"/>
</dbReference>
<dbReference type="SUPFAM" id="SSF52218">
    <property type="entry name" value="Flavoproteins"/>
    <property type="match status" value="1"/>
</dbReference>
<evidence type="ECO:0000313" key="10">
    <source>
        <dbReference type="EMBL" id="QDU33121.1"/>
    </source>
</evidence>
<comment type="similarity">
    <text evidence="2 8">Belongs to the flavodoxin family.</text>
</comment>
<feature type="domain" description="Flavodoxin-like" evidence="9">
    <location>
        <begin position="3"/>
        <end position="168"/>
    </location>
</feature>
<keyword evidence="4 8" id="KW-0285">Flavoprotein</keyword>
<keyword evidence="11" id="KW-1185">Reference proteome</keyword>
<dbReference type="InterPro" id="IPR008254">
    <property type="entry name" value="Flavodoxin/NO_synth"/>
</dbReference>
<dbReference type="InterPro" id="IPR001094">
    <property type="entry name" value="Flavdoxin-like"/>
</dbReference>
<dbReference type="Gene3D" id="3.40.50.360">
    <property type="match status" value="1"/>
</dbReference>
<dbReference type="PROSITE" id="PS50902">
    <property type="entry name" value="FLAVODOXIN_LIKE"/>
    <property type="match status" value="1"/>
</dbReference>
<evidence type="ECO:0000256" key="7">
    <source>
        <dbReference type="ARBA" id="ARBA00023231"/>
    </source>
</evidence>
<evidence type="ECO:0000256" key="8">
    <source>
        <dbReference type="PIRNR" id="PIRNR038996"/>
    </source>
</evidence>
<dbReference type="PROSITE" id="PS00201">
    <property type="entry name" value="FLAVODOXIN"/>
    <property type="match status" value="1"/>
</dbReference>
<name>A0A517YSD3_9BACT</name>
<dbReference type="KEGG" id="pcor:KS4_11630"/>
<reference evidence="10 11" key="1">
    <citation type="submission" date="2019-02" db="EMBL/GenBank/DDBJ databases">
        <title>Deep-cultivation of Planctomycetes and their phenomic and genomic characterization uncovers novel biology.</title>
        <authorList>
            <person name="Wiegand S."/>
            <person name="Jogler M."/>
            <person name="Boedeker C."/>
            <person name="Pinto D."/>
            <person name="Vollmers J."/>
            <person name="Rivas-Marin E."/>
            <person name="Kohn T."/>
            <person name="Peeters S.H."/>
            <person name="Heuer A."/>
            <person name="Rast P."/>
            <person name="Oberbeckmann S."/>
            <person name="Bunk B."/>
            <person name="Jeske O."/>
            <person name="Meyerdierks A."/>
            <person name="Storesund J.E."/>
            <person name="Kallscheuer N."/>
            <person name="Luecker S."/>
            <person name="Lage O.M."/>
            <person name="Pohl T."/>
            <person name="Merkel B.J."/>
            <person name="Hornburger P."/>
            <person name="Mueller R.-W."/>
            <person name="Bruemmer F."/>
            <person name="Labrenz M."/>
            <person name="Spormann A.M."/>
            <person name="Op den Camp H."/>
            <person name="Overmann J."/>
            <person name="Amann R."/>
            <person name="Jetten M.S.M."/>
            <person name="Mascher T."/>
            <person name="Medema M.H."/>
            <person name="Devos D.P."/>
            <person name="Kaster A.-K."/>
            <person name="Ovreas L."/>
            <person name="Rohde M."/>
            <person name="Galperin M.Y."/>
            <person name="Jogler C."/>
        </authorList>
    </citation>
    <scope>NUCLEOTIDE SEQUENCE [LARGE SCALE GENOMIC DNA]</scope>
    <source>
        <strain evidence="10 11">KS4</strain>
    </source>
</reference>
<evidence type="ECO:0000256" key="1">
    <source>
        <dbReference type="ARBA" id="ARBA00001917"/>
    </source>
</evidence>